<feature type="domain" description="O-methyltransferase dimerisation" evidence="6">
    <location>
        <begin position="11"/>
        <end position="87"/>
    </location>
</feature>
<evidence type="ECO:0000259" key="5">
    <source>
        <dbReference type="Pfam" id="PF00891"/>
    </source>
</evidence>
<dbReference type="PROSITE" id="PS51683">
    <property type="entry name" value="SAM_OMT_II"/>
    <property type="match status" value="1"/>
</dbReference>
<dbReference type="Gene3D" id="1.10.10.10">
    <property type="entry name" value="Winged helix-like DNA-binding domain superfamily/Winged helix DNA-binding domain"/>
    <property type="match status" value="1"/>
</dbReference>
<evidence type="ECO:0000256" key="1">
    <source>
        <dbReference type="ARBA" id="ARBA00022603"/>
    </source>
</evidence>
<dbReference type="InterPro" id="IPR001077">
    <property type="entry name" value="COMT_C"/>
</dbReference>
<evidence type="ECO:0000256" key="4">
    <source>
        <dbReference type="PIRSR" id="PIRSR005739-1"/>
    </source>
</evidence>
<feature type="active site" description="Proton acceptor" evidence="4">
    <location>
        <position position="236"/>
    </location>
</feature>
<dbReference type="PIRSF" id="PIRSF005739">
    <property type="entry name" value="O-mtase"/>
    <property type="match status" value="1"/>
</dbReference>
<keyword evidence="3" id="KW-0949">S-adenosyl-L-methionine</keyword>
<keyword evidence="1 7" id="KW-0489">Methyltransferase</keyword>
<dbReference type="Proteomes" id="UP000622552">
    <property type="component" value="Unassembled WGS sequence"/>
</dbReference>
<protein>
    <submittedName>
        <fullName evidence="7">SAM-dependent methyltransferase</fullName>
    </submittedName>
</protein>
<evidence type="ECO:0000259" key="6">
    <source>
        <dbReference type="Pfam" id="PF08100"/>
    </source>
</evidence>
<reference evidence="7" key="1">
    <citation type="submission" date="2020-11" db="EMBL/GenBank/DDBJ databases">
        <title>Sequencing the genomes of 1000 actinobacteria strains.</title>
        <authorList>
            <person name="Klenk H.-P."/>
        </authorList>
    </citation>
    <scope>NUCLEOTIDE SEQUENCE</scope>
    <source>
        <strain evidence="7">DSM 45356</strain>
    </source>
</reference>
<evidence type="ECO:0000256" key="3">
    <source>
        <dbReference type="ARBA" id="ARBA00022691"/>
    </source>
</evidence>
<dbReference type="GO" id="GO:0046983">
    <property type="term" value="F:protein dimerization activity"/>
    <property type="evidence" value="ECO:0007669"/>
    <property type="project" value="InterPro"/>
</dbReference>
<name>A0A8J7GNP7_9ACTN</name>
<dbReference type="GO" id="GO:0008171">
    <property type="term" value="F:O-methyltransferase activity"/>
    <property type="evidence" value="ECO:0007669"/>
    <property type="project" value="InterPro"/>
</dbReference>
<dbReference type="AlphaFoldDB" id="A0A8J7GNP7"/>
<dbReference type="SUPFAM" id="SSF46785">
    <property type="entry name" value="Winged helix' DNA-binding domain"/>
    <property type="match status" value="1"/>
</dbReference>
<dbReference type="RefSeq" id="WP_197008245.1">
    <property type="nucleotide sequence ID" value="NZ_BONS01000013.1"/>
</dbReference>
<evidence type="ECO:0000313" key="7">
    <source>
        <dbReference type="EMBL" id="MBG6141881.1"/>
    </source>
</evidence>
<dbReference type="CDD" id="cd02440">
    <property type="entry name" value="AdoMet_MTases"/>
    <property type="match status" value="1"/>
</dbReference>
<organism evidence="7 8">
    <name type="scientific">Longispora fulva</name>
    <dbReference type="NCBI Taxonomy" id="619741"/>
    <lineage>
        <taxon>Bacteria</taxon>
        <taxon>Bacillati</taxon>
        <taxon>Actinomycetota</taxon>
        <taxon>Actinomycetes</taxon>
        <taxon>Micromonosporales</taxon>
        <taxon>Micromonosporaceae</taxon>
        <taxon>Longispora</taxon>
    </lineage>
</organism>
<dbReference type="SUPFAM" id="SSF53335">
    <property type="entry name" value="S-adenosyl-L-methionine-dependent methyltransferases"/>
    <property type="match status" value="1"/>
</dbReference>
<keyword evidence="8" id="KW-1185">Reference proteome</keyword>
<dbReference type="Gene3D" id="3.40.50.150">
    <property type="entry name" value="Vaccinia Virus protein VP39"/>
    <property type="match status" value="1"/>
</dbReference>
<dbReference type="InterPro" id="IPR036388">
    <property type="entry name" value="WH-like_DNA-bd_sf"/>
</dbReference>
<sequence length="328" mass="34886">MTPDVSSAPILDLVNGFRAARFLMAATELGLFEALADSPATIDELAARTHLTRRAARICADAMVAVALLDRDGDIYANSAAAAAYLAGTSPADLRPFLRFSGQISYPAWINLVDALRHGPTSQITDLDPGRQKVFSEGVEALNAGTAAALADTVDFGAHHRLLDIGGGTGSWSIAVARTSPHLTATVFELPQVVDLARQRIAEQGLTERIDVVAGDVRTADLPTGHDCCLLANVIHCFSPEDNRRLLAAARRAVLPGARLLLADYWTDPTHTEPVVAALMAGEYAVNIADGDVYSLAEGREWLTDTGWRFVAHEQLAGAKSVIIAEAV</sequence>
<dbReference type="PANTHER" id="PTHR43712:SF2">
    <property type="entry name" value="O-METHYLTRANSFERASE CICE"/>
    <property type="match status" value="1"/>
</dbReference>
<dbReference type="PANTHER" id="PTHR43712">
    <property type="entry name" value="PUTATIVE (AFU_ORTHOLOGUE AFUA_4G14580)-RELATED"/>
    <property type="match status" value="1"/>
</dbReference>
<accession>A0A8J7GNP7</accession>
<feature type="domain" description="O-methyltransferase C-terminal" evidence="5">
    <location>
        <begin position="125"/>
        <end position="308"/>
    </location>
</feature>
<keyword evidence="2" id="KW-0808">Transferase</keyword>
<dbReference type="Pfam" id="PF00891">
    <property type="entry name" value="Methyltransf_2"/>
    <property type="match status" value="1"/>
</dbReference>
<dbReference type="InterPro" id="IPR016461">
    <property type="entry name" value="COMT-like"/>
</dbReference>
<dbReference type="Pfam" id="PF08100">
    <property type="entry name" value="Dimerisation"/>
    <property type="match status" value="1"/>
</dbReference>
<dbReference type="InterPro" id="IPR029063">
    <property type="entry name" value="SAM-dependent_MTases_sf"/>
</dbReference>
<dbReference type="EMBL" id="JADOUF010000001">
    <property type="protein sequence ID" value="MBG6141881.1"/>
    <property type="molecule type" value="Genomic_DNA"/>
</dbReference>
<comment type="caution">
    <text evidence="7">The sequence shown here is derived from an EMBL/GenBank/DDBJ whole genome shotgun (WGS) entry which is preliminary data.</text>
</comment>
<gene>
    <name evidence="7" type="ORF">IW245_008075</name>
</gene>
<dbReference type="GO" id="GO:0032259">
    <property type="term" value="P:methylation"/>
    <property type="evidence" value="ECO:0007669"/>
    <property type="project" value="UniProtKB-KW"/>
</dbReference>
<evidence type="ECO:0000256" key="2">
    <source>
        <dbReference type="ARBA" id="ARBA00022679"/>
    </source>
</evidence>
<dbReference type="InterPro" id="IPR036390">
    <property type="entry name" value="WH_DNA-bd_sf"/>
</dbReference>
<evidence type="ECO:0000313" key="8">
    <source>
        <dbReference type="Proteomes" id="UP000622552"/>
    </source>
</evidence>
<proteinExistence type="predicted"/>
<dbReference type="InterPro" id="IPR012967">
    <property type="entry name" value="COMT_dimerisation"/>
</dbReference>